<dbReference type="EMBL" id="MHNK01000002">
    <property type="protein sequence ID" value="OGZ44511.1"/>
    <property type="molecule type" value="Genomic_DNA"/>
</dbReference>
<reference evidence="1 2" key="1">
    <citation type="journal article" date="2016" name="Nat. Commun.">
        <title>Thousands of microbial genomes shed light on interconnected biogeochemical processes in an aquifer system.</title>
        <authorList>
            <person name="Anantharaman K."/>
            <person name="Brown C.T."/>
            <person name="Hug L.A."/>
            <person name="Sharon I."/>
            <person name="Castelle C.J."/>
            <person name="Probst A.J."/>
            <person name="Thomas B.C."/>
            <person name="Singh A."/>
            <person name="Wilkins M.J."/>
            <person name="Karaoz U."/>
            <person name="Brodie E.L."/>
            <person name="Williams K.H."/>
            <person name="Hubbard S.S."/>
            <person name="Banfield J.F."/>
        </authorList>
    </citation>
    <scope>NUCLEOTIDE SEQUENCE [LARGE SCALE GENOMIC DNA]</scope>
</reference>
<dbReference type="AlphaFoldDB" id="A0A1G2G3L4"/>
<accession>A0A1G2G3L4</accession>
<protein>
    <submittedName>
        <fullName evidence="1">Uncharacterized protein</fullName>
    </submittedName>
</protein>
<dbReference type="Proteomes" id="UP000177480">
    <property type="component" value="Unassembled WGS sequence"/>
</dbReference>
<gene>
    <name evidence="1" type="ORF">A2719_05310</name>
</gene>
<evidence type="ECO:0000313" key="2">
    <source>
        <dbReference type="Proteomes" id="UP000177480"/>
    </source>
</evidence>
<name>A0A1G2G3L4_9BACT</name>
<proteinExistence type="predicted"/>
<comment type="caution">
    <text evidence="1">The sequence shown here is derived from an EMBL/GenBank/DDBJ whole genome shotgun (WGS) entry which is preliminary data.</text>
</comment>
<dbReference type="STRING" id="1802114.A2719_05310"/>
<sequence length="74" mass="8617">MNTVTIPQTEYKRLKQIAGRYETIQRVVESDFFAEPPTKNAAEVIKELRKTKRYTKPFLQSIGRGLKESSHFSK</sequence>
<organism evidence="1 2">
    <name type="scientific">Candidatus Ryanbacteria bacterium RIFCSPHIGHO2_01_FULL_45_22</name>
    <dbReference type="NCBI Taxonomy" id="1802114"/>
    <lineage>
        <taxon>Bacteria</taxon>
        <taxon>Candidatus Ryaniibacteriota</taxon>
    </lineage>
</organism>
<evidence type="ECO:0000313" key="1">
    <source>
        <dbReference type="EMBL" id="OGZ44511.1"/>
    </source>
</evidence>